<accession>A0A562TC63</accession>
<dbReference type="InterPro" id="IPR013783">
    <property type="entry name" value="Ig-like_fold"/>
</dbReference>
<dbReference type="PANTHER" id="PTHR46534:SF1">
    <property type="entry name" value="IGGFC-BINDING PROTEIN N-TERMINAL DOMAIN-CONTAINING PROTEIN"/>
    <property type="match status" value="1"/>
</dbReference>
<dbReference type="Proteomes" id="UP000316778">
    <property type="component" value="Unassembled WGS sequence"/>
</dbReference>
<dbReference type="RefSeq" id="WP_145710149.1">
    <property type="nucleotide sequence ID" value="NZ_BAAAFY010000001.1"/>
</dbReference>
<feature type="signal peptide" evidence="1">
    <location>
        <begin position="1"/>
        <end position="18"/>
    </location>
</feature>
<evidence type="ECO:0000259" key="2">
    <source>
        <dbReference type="PROSITE" id="PS50093"/>
    </source>
</evidence>
<keyword evidence="4" id="KW-1185">Reference proteome</keyword>
<dbReference type="Gene3D" id="2.60.40.10">
    <property type="entry name" value="Immunoglobulins"/>
    <property type="match status" value="2"/>
</dbReference>
<name>A0A562TC63_CHIJA</name>
<organism evidence="3 4">
    <name type="scientific">Chitinophaga japonensis</name>
    <name type="common">Flexibacter japonensis</name>
    <dbReference type="NCBI Taxonomy" id="104662"/>
    <lineage>
        <taxon>Bacteria</taxon>
        <taxon>Pseudomonadati</taxon>
        <taxon>Bacteroidota</taxon>
        <taxon>Chitinophagia</taxon>
        <taxon>Chitinophagales</taxon>
        <taxon>Chitinophagaceae</taxon>
        <taxon>Chitinophaga</taxon>
    </lineage>
</organism>
<comment type="caution">
    <text evidence="3">The sequence shown here is derived from an EMBL/GenBank/DDBJ whole genome shotgun (WGS) entry which is preliminary data.</text>
</comment>
<dbReference type="InterPro" id="IPR026341">
    <property type="entry name" value="T9SS_type_B"/>
</dbReference>
<dbReference type="InterPro" id="IPR000601">
    <property type="entry name" value="PKD_dom"/>
</dbReference>
<dbReference type="SUPFAM" id="SSF49299">
    <property type="entry name" value="PKD domain"/>
    <property type="match status" value="2"/>
</dbReference>
<dbReference type="SMART" id="SM00089">
    <property type="entry name" value="PKD"/>
    <property type="match status" value="2"/>
</dbReference>
<dbReference type="Pfam" id="PF13585">
    <property type="entry name" value="CHU_C"/>
    <property type="match status" value="1"/>
</dbReference>
<dbReference type="AlphaFoldDB" id="A0A562TC63"/>
<keyword evidence="1" id="KW-0732">Signal</keyword>
<dbReference type="PROSITE" id="PS50093">
    <property type="entry name" value="PKD"/>
    <property type="match status" value="2"/>
</dbReference>
<dbReference type="Pfam" id="PF18911">
    <property type="entry name" value="PKD_4"/>
    <property type="match status" value="2"/>
</dbReference>
<dbReference type="InterPro" id="IPR035234">
    <property type="entry name" value="IgGFc-bd_N"/>
</dbReference>
<proteinExistence type="predicted"/>
<dbReference type="NCBIfam" id="TIGR04131">
    <property type="entry name" value="Bac_Flav_CTERM"/>
    <property type="match status" value="1"/>
</dbReference>
<dbReference type="CDD" id="cd00146">
    <property type="entry name" value="PKD"/>
    <property type="match status" value="1"/>
</dbReference>
<evidence type="ECO:0000256" key="1">
    <source>
        <dbReference type="SAM" id="SignalP"/>
    </source>
</evidence>
<dbReference type="PANTHER" id="PTHR46534">
    <property type="entry name" value="IGGFC_BINDING DOMAIN-CONTAINING PROTEIN"/>
    <property type="match status" value="1"/>
</dbReference>
<dbReference type="OrthoDB" id="7794186at2"/>
<sequence>MKPFLLIIFLLAAAAASAQQFSNRGREFWTGYGLHYFMEPGQNNSQEMVLYFSAEAAANVTVTTRGATANTVKQYAVPANSVIASDPMPKSGAEDCRLFDYPISYGGQGSDRLFDRSIHIESDVPIVAYAHISGAGSSGATMLMPVESWGYDYRSVNSQQVIRGVTTGEGCFSWLFIVAHQDNTVVEITPSVPLRNGAAAGLPFTATLQRGQVYQVVGAAISNIAGHDLTGTKVKSISNVAGDCYPVAVFAGSSSTAITCNGTNSGFADNLIQQIFPVQAWGKTYLTAPFSASDNAGVLNTGIFRIAVKDPATVVKRNGAVLTGLINNFYYEYQSATADYIEADKPILVTQYMPSMNDNISDGGCGFTGLGDPEMIYLSPVEQSIKRVGFYRNTAAVVEVNYLTLIIPTNGLGSLTIDGNNAFSHTYPHPNRPGYTVVVQRWPAAKAQCIVQSDSAFTAVTYGMGKYDSYGYNAGTMINNLNGLLHLHNTEGETGAVHPFTCRNTPVEISVLMAYPPNRLVWHLSQLQYASPNTDITQNNPVPVDTVLLDGRTYFKYTAPGIYTFSEAGSFRFEISSTHPSIENCNNTERLPLDIEVRDISNAAVIAYTPTGCLPDLVKFRWDGTNAGDYTFNRWLWTFPDNTTANTDTTSKLFTTPGNKPVRLQVISEEGCIDDTTVTVPVVAAQPEARFEITPAIICQGSEVQFRDQSISPGGPVTVWNWDFGDGTTATEQHPVKRYDHPGNYTARLSVATVAGCSSAPLEQELTVYVQPVVDAGPTVSVEQGTAVTLGATVNDPSLLLQWAPAAELSDPAALRPVYIAQHDQVFTLTATDREGHCSATDQAEVKILVPVKVPNAFSPNGDGINDTWSITNLAAYQRSLVEVFNRYGKRVFYSRGYATPWDGGGLPVGVYYYVIDLGNGSEKIAGYVTILK</sequence>
<feature type="chain" id="PRO_5022229766" evidence="1">
    <location>
        <begin position="19"/>
        <end position="933"/>
    </location>
</feature>
<reference evidence="3 4" key="1">
    <citation type="journal article" date="2013" name="Stand. Genomic Sci.">
        <title>Genomic Encyclopedia of Type Strains, Phase I: The one thousand microbial genomes (KMG-I) project.</title>
        <authorList>
            <person name="Kyrpides N.C."/>
            <person name="Woyke T."/>
            <person name="Eisen J.A."/>
            <person name="Garrity G."/>
            <person name="Lilburn T.G."/>
            <person name="Beck B.J."/>
            <person name="Whitman W.B."/>
            <person name="Hugenholtz P."/>
            <person name="Klenk H.P."/>
        </authorList>
    </citation>
    <scope>NUCLEOTIDE SEQUENCE [LARGE SCALE GENOMIC DNA]</scope>
    <source>
        <strain evidence="3 4">DSM 13484</strain>
    </source>
</reference>
<gene>
    <name evidence="3" type="ORF">LX66_0334</name>
</gene>
<evidence type="ECO:0000313" key="3">
    <source>
        <dbReference type="EMBL" id="TWI90973.1"/>
    </source>
</evidence>
<dbReference type="Pfam" id="PF17517">
    <property type="entry name" value="IgGFc_binding"/>
    <property type="match status" value="1"/>
</dbReference>
<dbReference type="InterPro" id="IPR035986">
    <property type="entry name" value="PKD_dom_sf"/>
</dbReference>
<feature type="domain" description="PKD" evidence="2">
    <location>
        <begin position="635"/>
        <end position="682"/>
    </location>
</feature>
<dbReference type="EMBL" id="VLLG01000002">
    <property type="protein sequence ID" value="TWI90973.1"/>
    <property type="molecule type" value="Genomic_DNA"/>
</dbReference>
<dbReference type="InterPro" id="IPR022409">
    <property type="entry name" value="PKD/Chitinase_dom"/>
</dbReference>
<protein>
    <submittedName>
        <fullName evidence="3">Gliding motility-associated-like protein</fullName>
    </submittedName>
</protein>
<feature type="domain" description="PKD" evidence="2">
    <location>
        <begin position="714"/>
        <end position="756"/>
    </location>
</feature>
<evidence type="ECO:0000313" key="4">
    <source>
        <dbReference type="Proteomes" id="UP000316778"/>
    </source>
</evidence>